<keyword evidence="1" id="KW-0812">Transmembrane</keyword>
<feature type="transmembrane region" description="Helical" evidence="1">
    <location>
        <begin position="92"/>
        <end position="109"/>
    </location>
</feature>
<dbReference type="Proteomes" id="UP000198546">
    <property type="component" value="Chromosome i"/>
</dbReference>
<sequence length="367" mass="37916">MIGMVQTARESTVTSSRPRLVGVDAARGLALLGMFVAHAAPRGAADGWDHLLLEAASERSRLLFAVTAGLGLGLLTGGSAPSADRTGLRRRIAVRGLFLLVLGSLLTLLDPPVRVILDEYGAAFLLVLPVLFLPRRWLLGAGAAGVVLLSGLAAALGTVPAVRGQRSEPWGFLVDWLVTGAYPLLIWVPVLLLTLGCVRLDLARTRRVAVIAVLALGAAVVGLLVGGLVATPVEVAVGSTVRGVPRLALGTSLTVAGNVALGLAVALGLVLLTSSAGLVGRVARRALSPLAAAGSMPLTLYTAHVLLLELLAGEDRRLDDSWALVAGLVVGSLVVGWAWRRWMGRGPLEQLVVALSAPSRRGPTATP</sequence>
<feature type="transmembrane region" description="Helical" evidence="1">
    <location>
        <begin position="115"/>
        <end position="133"/>
    </location>
</feature>
<evidence type="ECO:0000256" key="1">
    <source>
        <dbReference type="SAM" id="Phobius"/>
    </source>
</evidence>
<accession>A0A1G6WQA6</accession>
<organism evidence="2 3">
    <name type="scientific">Auraticoccus monumenti</name>
    <dbReference type="NCBI Taxonomy" id="675864"/>
    <lineage>
        <taxon>Bacteria</taxon>
        <taxon>Bacillati</taxon>
        <taxon>Actinomycetota</taxon>
        <taxon>Actinomycetes</taxon>
        <taxon>Propionibacteriales</taxon>
        <taxon>Propionibacteriaceae</taxon>
        <taxon>Auraticoccus</taxon>
    </lineage>
</organism>
<feature type="transmembrane region" description="Helical" evidence="1">
    <location>
        <begin position="322"/>
        <end position="339"/>
    </location>
</feature>
<feature type="transmembrane region" description="Helical" evidence="1">
    <location>
        <begin position="138"/>
        <end position="156"/>
    </location>
</feature>
<feature type="transmembrane region" description="Helical" evidence="1">
    <location>
        <begin position="20"/>
        <end position="40"/>
    </location>
</feature>
<keyword evidence="1" id="KW-0472">Membrane</keyword>
<feature type="transmembrane region" description="Helical" evidence="1">
    <location>
        <begin position="176"/>
        <end position="198"/>
    </location>
</feature>
<gene>
    <name evidence="2" type="ORF">SAMN04489747_1506</name>
</gene>
<dbReference type="STRING" id="675864.SAMN04489747_1506"/>
<proteinExistence type="predicted"/>
<dbReference type="AlphaFoldDB" id="A0A1G6WQA6"/>
<feature type="transmembrane region" description="Helical" evidence="1">
    <location>
        <begin position="253"/>
        <end position="278"/>
    </location>
</feature>
<protein>
    <submittedName>
        <fullName evidence="2">Uncharacterized protein</fullName>
    </submittedName>
</protein>
<feature type="transmembrane region" description="Helical" evidence="1">
    <location>
        <begin position="210"/>
        <end position="233"/>
    </location>
</feature>
<evidence type="ECO:0000313" key="2">
    <source>
        <dbReference type="EMBL" id="SDD68130.1"/>
    </source>
</evidence>
<reference evidence="2 3" key="1">
    <citation type="submission" date="2016-10" db="EMBL/GenBank/DDBJ databases">
        <authorList>
            <person name="de Groot N.N."/>
        </authorList>
    </citation>
    <scope>NUCLEOTIDE SEQUENCE [LARGE SCALE GENOMIC DNA]</scope>
    <source>
        <strain evidence="2 3">MON 2.2</strain>
    </source>
</reference>
<keyword evidence="1" id="KW-1133">Transmembrane helix</keyword>
<keyword evidence="3" id="KW-1185">Reference proteome</keyword>
<feature type="transmembrane region" description="Helical" evidence="1">
    <location>
        <begin position="60"/>
        <end position="80"/>
    </location>
</feature>
<feature type="transmembrane region" description="Helical" evidence="1">
    <location>
        <begin position="290"/>
        <end position="310"/>
    </location>
</feature>
<dbReference type="EMBL" id="LT629688">
    <property type="protein sequence ID" value="SDD68130.1"/>
    <property type="molecule type" value="Genomic_DNA"/>
</dbReference>
<evidence type="ECO:0000313" key="3">
    <source>
        <dbReference type="Proteomes" id="UP000198546"/>
    </source>
</evidence>
<name>A0A1G6WQA6_9ACTN</name>